<sequence>MEQVLSLIDKASKKCGGDSALARELGVNKSMVSLMRSGKAALPVELAVLMAPMAGITWEEAARVAMLASAKDDKRAAQLERVFFCKTLAGVVGMLLACVVALGPDGAMAGTKLPKVVTDPHILEYLDPSEAR</sequence>
<keyword evidence="3" id="KW-1185">Reference proteome</keyword>
<dbReference type="RefSeq" id="WP_251780388.1">
    <property type="nucleotide sequence ID" value="NZ_JAMKFE010000015.1"/>
</dbReference>
<accession>A0ABT0YT32</accession>
<protein>
    <submittedName>
        <fullName evidence="2">Helix-turn-helix domain-containing protein</fullName>
    </submittedName>
</protein>
<feature type="transmembrane region" description="Helical" evidence="1">
    <location>
        <begin position="83"/>
        <end position="103"/>
    </location>
</feature>
<proteinExistence type="predicted"/>
<dbReference type="Gene3D" id="1.10.260.40">
    <property type="entry name" value="lambda repressor-like DNA-binding domains"/>
    <property type="match status" value="1"/>
</dbReference>
<dbReference type="InterPro" id="IPR010982">
    <property type="entry name" value="Lambda_DNA-bd_dom_sf"/>
</dbReference>
<evidence type="ECO:0000256" key="1">
    <source>
        <dbReference type="SAM" id="Phobius"/>
    </source>
</evidence>
<evidence type="ECO:0000313" key="2">
    <source>
        <dbReference type="EMBL" id="MCM5681907.1"/>
    </source>
</evidence>
<reference evidence="2" key="1">
    <citation type="submission" date="2022-05" db="EMBL/GenBank/DDBJ databases">
        <title>Schlegelella sp. nov., isolated from mangrove soil.</title>
        <authorList>
            <person name="Liu Y."/>
            <person name="Ge X."/>
            <person name="Liu W."/>
        </authorList>
    </citation>
    <scope>NUCLEOTIDE SEQUENCE</scope>
    <source>
        <strain evidence="2">S2-27</strain>
    </source>
</reference>
<keyword evidence="1" id="KW-0812">Transmembrane</keyword>
<keyword evidence="1" id="KW-1133">Transmembrane helix</keyword>
<dbReference type="EMBL" id="JAMKFE010000015">
    <property type="protein sequence ID" value="MCM5681907.1"/>
    <property type="molecule type" value="Genomic_DNA"/>
</dbReference>
<keyword evidence="1" id="KW-0472">Membrane</keyword>
<gene>
    <name evidence="2" type="ORF">M8A51_20455</name>
</gene>
<organism evidence="2 3">
    <name type="scientific">Caldimonas mangrovi</name>
    <dbReference type="NCBI Taxonomy" id="2944811"/>
    <lineage>
        <taxon>Bacteria</taxon>
        <taxon>Pseudomonadati</taxon>
        <taxon>Pseudomonadota</taxon>
        <taxon>Betaproteobacteria</taxon>
        <taxon>Burkholderiales</taxon>
        <taxon>Sphaerotilaceae</taxon>
        <taxon>Caldimonas</taxon>
    </lineage>
</organism>
<name>A0ABT0YT32_9BURK</name>
<dbReference type="Proteomes" id="UP001165541">
    <property type="component" value="Unassembled WGS sequence"/>
</dbReference>
<comment type="caution">
    <text evidence="2">The sequence shown here is derived from an EMBL/GenBank/DDBJ whole genome shotgun (WGS) entry which is preliminary data.</text>
</comment>
<evidence type="ECO:0000313" key="3">
    <source>
        <dbReference type="Proteomes" id="UP001165541"/>
    </source>
</evidence>